<sequence length="365" mass="39017">MTGDIVLTGVTGSLGGHLARSLLEATDSTVHCLIRAPEDEAAARRLRKRLKEVGGCAGPDRLVAVAADLRREQLGLAPRRYEELVERTVAVYHCAAHVHLTAPYRQLAPVNIGGTRNLLGFAATAADRRGDPVGFHHVSSASVFMSARRAGVPHVDETSKPTVRTGKPLGYGQTKAAAERELDGAQKRGVHSSIYRPAVVTGHSRTGSTSGSDVLAPLIRAVAALGAAPEGVPPFPVEAVDEVTRQLVTLSTVPCAAGEVFHLFRPDPLPLSRVVSALRRTGVEMRSVGREEWLRMADDHRQHPHVLPLHGLGEAGRRLLGIGAERESPALHSGKTWTALERAGHHAAALDDAYLYRLVRALLAS</sequence>
<feature type="domain" description="Thioester reductase (TE)" evidence="3">
    <location>
        <begin position="7"/>
        <end position="234"/>
    </location>
</feature>
<dbReference type="InterPro" id="IPR013120">
    <property type="entry name" value="FAR_NAD-bd"/>
</dbReference>
<keyword evidence="5" id="KW-1185">Reference proteome</keyword>
<dbReference type="OrthoDB" id="9810734at2"/>
<evidence type="ECO:0000256" key="1">
    <source>
        <dbReference type="ARBA" id="ARBA00022450"/>
    </source>
</evidence>
<evidence type="ECO:0000313" key="5">
    <source>
        <dbReference type="Proteomes" id="UP000319210"/>
    </source>
</evidence>
<dbReference type="InterPro" id="IPR036291">
    <property type="entry name" value="NAD(P)-bd_dom_sf"/>
</dbReference>
<dbReference type="PANTHER" id="PTHR44845">
    <property type="entry name" value="CARRIER DOMAIN-CONTAINING PROTEIN"/>
    <property type="match status" value="1"/>
</dbReference>
<proteinExistence type="predicted"/>
<comment type="caution">
    <text evidence="4">The sequence shown here is derived from an EMBL/GenBank/DDBJ whole genome shotgun (WGS) entry which is preliminary data.</text>
</comment>
<dbReference type="Gene3D" id="3.40.50.720">
    <property type="entry name" value="NAD(P)-binding Rossmann-like Domain"/>
    <property type="match status" value="1"/>
</dbReference>
<accession>A0A4Y3QRB9</accession>
<keyword evidence="2" id="KW-0597">Phosphoprotein</keyword>
<reference evidence="4 5" key="1">
    <citation type="submission" date="2019-06" db="EMBL/GenBank/DDBJ databases">
        <title>Whole genome shotgun sequence of Streptomyces cacaoi subsp. cacaoi NBRC 12748.</title>
        <authorList>
            <person name="Hosoyama A."/>
            <person name="Uohara A."/>
            <person name="Ohji S."/>
            <person name="Ichikawa N."/>
        </authorList>
    </citation>
    <scope>NUCLEOTIDE SEQUENCE [LARGE SCALE GENOMIC DNA]</scope>
    <source>
        <strain evidence="4 5">NBRC 12748</strain>
    </source>
</reference>
<dbReference type="Proteomes" id="UP000319210">
    <property type="component" value="Unassembled WGS sequence"/>
</dbReference>
<keyword evidence="1" id="KW-0596">Phosphopantetheine</keyword>
<evidence type="ECO:0000313" key="4">
    <source>
        <dbReference type="EMBL" id="GEB47944.1"/>
    </source>
</evidence>
<evidence type="ECO:0000259" key="3">
    <source>
        <dbReference type="Pfam" id="PF07993"/>
    </source>
</evidence>
<gene>
    <name evidence="4" type="ORF">SCA03_04950</name>
</gene>
<evidence type="ECO:0000256" key="2">
    <source>
        <dbReference type="ARBA" id="ARBA00022553"/>
    </source>
</evidence>
<dbReference type="Pfam" id="PF07993">
    <property type="entry name" value="NAD_binding_4"/>
    <property type="match status" value="1"/>
</dbReference>
<name>A0A4Y3QRB9_STRCI</name>
<dbReference type="SUPFAM" id="SSF51735">
    <property type="entry name" value="NAD(P)-binding Rossmann-fold domains"/>
    <property type="match status" value="1"/>
</dbReference>
<protein>
    <recommendedName>
        <fullName evidence="3">Thioester reductase (TE) domain-containing protein</fullName>
    </recommendedName>
</protein>
<dbReference type="RefSeq" id="WP_086815533.1">
    <property type="nucleotide sequence ID" value="NZ_BJMM01000002.1"/>
</dbReference>
<dbReference type="AlphaFoldDB" id="A0A4Y3QRB9"/>
<dbReference type="EMBL" id="BJMM01000002">
    <property type="protein sequence ID" value="GEB47944.1"/>
    <property type="molecule type" value="Genomic_DNA"/>
</dbReference>
<organism evidence="4 5">
    <name type="scientific">Streptomyces cacaoi</name>
    <dbReference type="NCBI Taxonomy" id="1898"/>
    <lineage>
        <taxon>Bacteria</taxon>
        <taxon>Bacillati</taxon>
        <taxon>Actinomycetota</taxon>
        <taxon>Actinomycetes</taxon>
        <taxon>Kitasatosporales</taxon>
        <taxon>Streptomycetaceae</taxon>
        <taxon>Streptomyces</taxon>
    </lineage>
</organism>
<dbReference type="PANTHER" id="PTHR44845:SF6">
    <property type="entry name" value="BETA-ALANINE-ACTIVATING ENZYME"/>
    <property type="match status" value="1"/>
</dbReference>